<reference evidence="2" key="1">
    <citation type="submission" date="2025-08" db="UniProtKB">
        <authorList>
            <consortium name="RefSeq"/>
        </authorList>
    </citation>
    <scope>IDENTIFICATION</scope>
    <source>
        <tissue evidence="2">Kidney</tissue>
    </source>
</reference>
<dbReference type="GeneID" id="111741135"/>
<keyword evidence="1" id="KW-1185">Reference proteome</keyword>
<proteinExistence type="predicted"/>
<evidence type="ECO:0000313" key="1">
    <source>
        <dbReference type="Proteomes" id="UP000515202"/>
    </source>
</evidence>
<dbReference type="RefSeq" id="XP_023387657.1">
    <property type="nucleotide sequence ID" value="XM_023531889.1"/>
</dbReference>
<accession>A0A6P6CJP2</accession>
<dbReference type="Proteomes" id="UP000515202">
    <property type="component" value="Unplaced"/>
</dbReference>
<gene>
    <name evidence="2" type="primary">LOC111741135</name>
</gene>
<organism evidence="1 2">
    <name type="scientific">Pteropus vampyrus</name>
    <name type="common">Large flying fox</name>
    <dbReference type="NCBI Taxonomy" id="132908"/>
    <lineage>
        <taxon>Eukaryota</taxon>
        <taxon>Metazoa</taxon>
        <taxon>Chordata</taxon>
        <taxon>Craniata</taxon>
        <taxon>Vertebrata</taxon>
        <taxon>Euteleostomi</taxon>
        <taxon>Mammalia</taxon>
        <taxon>Eutheria</taxon>
        <taxon>Laurasiatheria</taxon>
        <taxon>Chiroptera</taxon>
        <taxon>Yinpterochiroptera</taxon>
        <taxon>Pteropodoidea</taxon>
        <taxon>Pteropodidae</taxon>
        <taxon>Pteropodinae</taxon>
        <taxon>Pteropus</taxon>
    </lineage>
</organism>
<sequence>MLCHTGERVGQSFYCCCFNFGVIKGRLTASQHKLSQFSDQELMQLMVPQSQAVFPSCSKDESNGTSAFSQFLQKSFQLAFRGISDRAVTSRSKLSLSTSSPRCRRPFLWDWRGCPVVASHLHQLPAAAAWWPLARRTAGAREQSLGNAVCSGCSVQGRAWGAADEVKKWRLRS</sequence>
<dbReference type="AlphaFoldDB" id="A0A6P6CJP2"/>
<protein>
    <submittedName>
        <fullName evidence="2">Uncharacterized protein LOC111741135</fullName>
    </submittedName>
</protein>
<name>A0A6P6CJP2_PTEVA</name>
<evidence type="ECO:0000313" key="2">
    <source>
        <dbReference type="RefSeq" id="XP_023387657.1"/>
    </source>
</evidence>
<dbReference type="KEGG" id="pvp:111741135"/>